<feature type="domain" description="CarD-like/TRCF RNAP-interacting" evidence="1">
    <location>
        <begin position="1"/>
        <end position="112"/>
    </location>
</feature>
<gene>
    <name evidence="2" type="ORF">SAMN02745111_01825</name>
</gene>
<dbReference type="AlphaFoldDB" id="A0A1T4VWG7"/>
<dbReference type="Gene3D" id="1.20.58.1290">
    <property type="entry name" value="CarD-like, C-terminal domain"/>
    <property type="match status" value="1"/>
</dbReference>
<dbReference type="EMBL" id="FUXZ01000011">
    <property type="protein sequence ID" value="SKA69360.1"/>
    <property type="molecule type" value="Genomic_DNA"/>
</dbReference>
<organism evidence="2 3">
    <name type="scientific">Eubacterium uniforme</name>
    <dbReference type="NCBI Taxonomy" id="39495"/>
    <lineage>
        <taxon>Bacteria</taxon>
        <taxon>Bacillati</taxon>
        <taxon>Bacillota</taxon>
        <taxon>Clostridia</taxon>
        <taxon>Eubacteriales</taxon>
        <taxon>Eubacteriaceae</taxon>
        <taxon>Eubacterium</taxon>
    </lineage>
</organism>
<sequence length="165" mass="18907">MFEIGDYIIYGNSGVCKVEAVGKLDIPGIPNNVDYYTLSPVYMSSKIYTPIDNDKVVIRPIITNIEAEELINEIKDIEPYNERSDKVCEEKYKKSLNSCDLKEIVRTIKTLYNVKLDRKAHGKKVTNSDDKYFKMASEKLYGELAIALHIEKKDVENYVISRIDG</sequence>
<dbReference type="STRING" id="39495.SAMN02745111_01825"/>
<accession>A0A1T4VWG7</accession>
<dbReference type="Proteomes" id="UP000190814">
    <property type="component" value="Unassembled WGS sequence"/>
</dbReference>
<dbReference type="SMART" id="SM01058">
    <property type="entry name" value="CarD_TRCF"/>
    <property type="match status" value="1"/>
</dbReference>
<protein>
    <submittedName>
        <fullName evidence="2">Transcriptional regulator, CarD family</fullName>
    </submittedName>
</protein>
<proteinExistence type="predicted"/>
<dbReference type="OrthoDB" id="9786074at2"/>
<evidence type="ECO:0000259" key="1">
    <source>
        <dbReference type="SMART" id="SM01058"/>
    </source>
</evidence>
<name>A0A1T4VWG7_9FIRM</name>
<dbReference type="Gene3D" id="2.40.10.170">
    <property type="match status" value="1"/>
</dbReference>
<dbReference type="InterPro" id="IPR042215">
    <property type="entry name" value="CarD-like_C"/>
</dbReference>
<reference evidence="2 3" key="1">
    <citation type="submission" date="2017-02" db="EMBL/GenBank/DDBJ databases">
        <authorList>
            <person name="Peterson S.W."/>
        </authorList>
    </citation>
    <scope>NUCLEOTIDE SEQUENCE [LARGE SCALE GENOMIC DNA]</scope>
    <source>
        <strain evidence="2 3">ATCC 35992</strain>
    </source>
</reference>
<keyword evidence="3" id="KW-1185">Reference proteome</keyword>
<dbReference type="Pfam" id="PF02559">
    <property type="entry name" value="CarD_TRCF_RID"/>
    <property type="match status" value="1"/>
</dbReference>
<evidence type="ECO:0000313" key="2">
    <source>
        <dbReference type="EMBL" id="SKA69360.1"/>
    </source>
</evidence>
<dbReference type="RefSeq" id="WP_078766674.1">
    <property type="nucleotide sequence ID" value="NZ_FUXZ01000011.1"/>
</dbReference>
<dbReference type="InterPro" id="IPR003711">
    <property type="entry name" value="CarD-like/TRCF_RID"/>
</dbReference>
<evidence type="ECO:0000313" key="3">
    <source>
        <dbReference type="Proteomes" id="UP000190814"/>
    </source>
</evidence>
<dbReference type="InterPro" id="IPR036101">
    <property type="entry name" value="CarD-like/TRCF_RID_sf"/>
</dbReference>
<dbReference type="SUPFAM" id="SSF141259">
    <property type="entry name" value="CarD-like"/>
    <property type="match status" value="1"/>
</dbReference>